<sequence>MELPPEVWLNILEYTDVSRNVREFACVRSVCKMFCALCFKVGTPINRSYETMQALSPLFAQTTNYMSLKKPPTKNFIVPGRIKSLRLVNSGDPNLTISGDCLDYLEIRGFIDDRKHPCFLPQLRFTKIKRVRLGNFKLTENTLLPSTKIEDLWIDKYDEQHCNTLFASAFAQNLLKLHFSYFPRPKLEPNLFSNLVIIHNTNLKKLTLDHLPKVMLLVQCKVNKTFFSKPCTVLSKDRENSKNYECIEDDRFYTGMERYYIIPLCNFDIRNAYLLPKEQFSIVVDGIRNKDAGPLVGWMRHTDEKKNSALEIRKGYFGVKRNILEKRTRKQLPWIKITRV</sequence>
<organism evidence="1">
    <name type="scientific">Brazilian cedratvirus IHUMI</name>
    <dbReference type="NCBI Taxonomy" id="2126980"/>
    <lineage>
        <taxon>Viruses</taxon>
        <taxon>Pithoviruses</taxon>
        <taxon>Orthocedratvirinae</taxon>
        <taxon>Alphacedratvirus</taxon>
        <taxon>Alphacedratvirus brasiliense</taxon>
    </lineage>
</organism>
<protein>
    <submittedName>
        <fullName evidence="1">Leucine-rich repeat domain-containing protein</fullName>
    </submittedName>
</protein>
<reference evidence="1" key="1">
    <citation type="submission" date="2018-03" db="EMBL/GenBank/DDBJ databases">
        <authorList>
            <consortium name="Urmite Genomes"/>
        </authorList>
    </citation>
    <scope>NUCLEOTIDE SEQUENCE [LARGE SCALE GENOMIC DNA]</scope>
    <source>
        <strain evidence="1">IHUMI-27.7</strain>
    </source>
</reference>
<evidence type="ECO:0000313" key="1">
    <source>
        <dbReference type="EMBL" id="SPN79560.1"/>
    </source>
</evidence>
<dbReference type="CDD" id="cd09917">
    <property type="entry name" value="F-box_SF"/>
    <property type="match status" value="1"/>
</dbReference>
<dbReference type="Proteomes" id="UP000273054">
    <property type="component" value="Segment"/>
</dbReference>
<name>A0A2R8FF00_9VIRU</name>
<proteinExistence type="predicted"/>
<gene>
    <name evidence="1" type="ORF">BRZCDTV_415</name>
</gene>
<keyword evidence="2" id="KW-1185">Reference proteome</keyword>
<evidence type="ECO:0000313" key="2">
    <source>
        <dbReference type="Proteomes" id="UP000273054"/>
    </source>
</evidence>
<dbReference type="EMBL" id="LT994651">
    <property type="protein sequence ID" value="SPN79560.1"/>
    <property type="molecule type" value="Genomic_DNA"/>
</dbReference>
<accession>A0A2R8FF00</accession>